<organism evidence="3">
    <name type="scientific">Gongylonema pulchrum</name>
    <dbReference type="NCBI Taxonomy" id="637853"/>
    <lineage>
        <taxon>Eukaryota</taxon>
        <taxon>Metazoa</taxon>
        <taxon>Ecdysozoa</taxon>
        <taxon>Nematoda</taxon>
        <taxon>Chromadorea</taxon>
        <taxon>Rhabditida</taxon>
        <taxon>Spirurina</taxon>
        <taxon>Spiruromorpha</taxon>
        <taxon>Spiruroidea</taxon>
        <taxon>Gongylonematidae</taxon>
        <taxon>Gongylonema</taxon>
    </lineage>
</organism>
<evidence type="ECO:0000313" key="1">
    <source>
        <dbReference type="EMBL" id="VDN31101.1"/>
    </source>
</evidence>
<keyword evidence="2" id="KW-1185">Reference proteome</keyword>
<name>A0A183EAY3_9BILA</name>
<protein>
    <submittedName>
        <fullName evidence="3">Transposase</fullName>
    </submittedName>
</protein>
<dbReference type="WBParaSite" id="GPUH_0001814901-mRNA-1">
    <property type="protein sequence ID" value="GPUH_0001814901-mRNA-1"/>
    <property type="gene ID" value="GPUH_0001814901"/>
</dbReference>
<reference evidence="1 2" key="2">
    <citation type="submission" date="2018-11" db="EMBL/GenBank/DDBJ databases">
        <authorList>
            <consortium name="Pathogen Informatics"/>
        </authorList>
    </citation>
    <scope>NUCLEOTIDE SEQUENCE [LARGE SCALE GENOMIC DNA]</scope>
</reference>
<evidence type="ECO:0000313" key="3">
    <source>
        <dbReference type="WBParaSite" id="GPUH_0001814901-mRNA-1"/>
    </source>
</evidence>
<dbReference type="EMBL" id="UYRT01086245">
    <property type="protein sequence ID" value="VDN31101.1"/>
    <property type="molecule type" value="Genomic_DNA"/>
</dbReference>
<accession>A0A183EAY3</accession>
<reference evidence="3" key="1">
    <citation type="submission" date="2016-06" db="UniProtKB">
        <authorList>
            <consortium name="WormBaseParasite"/>
        </authorList>
    </citation>
    <scope>IDENTIFICATION</scope>
</reference>
<dbReference type="AlphaFoldDB" id="A0A183EAY3"/>
<gene>
    <name evidence="1" type="ORF">GPUH_LOCUS18124</name>
</gene>
<proteinExistence type="predicted"/>
<sequence length="94" mass="11097">MERRELQGSRCFGLFIMNSAVYRRKPGNPPKSRDTVRYMSQMRQKGLRENRSSSRRKALRWEDEVFVDSGIKIRVPSLSANLRYKRSSNGMRLD</sequence>
<dbReference type="Proteomes" id="UP000271098">
    <property type="component" value="Unassembled WGS sequence"/>
</dbReference>
<evidence type="ECO:0000313" key="2">
    <source>
        <dbReference type="Proteomes" id="UP000271098"/>
    </source>
</evidence>